<evidence type="ECO:0000256" key="5">
    <source>
        <dbReference type="ARBA" id="ARBA00022833"/>
    </source>
</evidence>
<keyword evidence="4 9" id="KW-0863">Zinc-finger</keyword>
<comment type="subcellular location">
    <subcellularLocation>
        <location evidence="1">Nucleus</location>
    </subcellularLocation>
</comment>
<dbReference type="InParanoid" id="A0A0V0Q9U3"/>
<evidence type="ECO:0000256" key="3">
    <source>
        <dbReference type="ARBA" id="ARBA00022737"/>
    </source>
</evidence>
<dbReference type="InterPro" id="IPR001965">
    <property type="entry name" value="Znf_PHD"/>
</dbReference>
<evidence type="ECO:0000256" key="9">
    <source>
        <dbReference type="PROSITE-ProRule" id="PRU00146"/>
    </source>
</evidence>
<name>A0A0V0Q9U3_PSEPJ</name>
<evidence type="ECO:0000256" key="1">
    <source>
        <dbReference type="ARBA" id="ARBA00004123"/>
    </source>
</evidence>
<protein>
    <submittedName>
        <fullName evidence="12">Zinc finger, FYVE/PHD-type</fullName>
    </submittedName>
</protein>
<dbReference type="Pfam" id="PF00628">
    <property type="entry name" value="PHD"/>
    <property type="match status" value="1"/>
</dbReference>
<reference evidence="12 13" key="1">
    <citation type="journal article" date="2015" name="Sci. Rep.">
        <title>Genome of the facultative scuticociliatosis pathogen Pseudocohnilembus persalinus provides insight into its virulence through horizontal gene transfer.</title>
        <authorList>
            <person name="Xiong J."/>
            <person name="Wang G."/>
            <person name="Cheng J."/>
            <person name="Tian M."/>
            <person name="Pan X."/>
            <person name="Warren A."/>
            <person name="Jiang C."/>
            <person name="Yuan D."/>
            <person name="Miao W."/>
        </authorList>
    </citation>
    <scope>NUCLEOTIDE SEQUENCE [LARGE SCALE GENOMIC DNA]</scope>
    <source>
        <strain evidence="12">36N120E</strain>
    </source>
</reference>
<evidence type="ECO:0000256" key="4">
    <source>
        <dbReference type="ARBA" id="ARBA00022771"/>
    </source>
</evidence>
<dbReference type="OrthoDB" id="283066at2759"/>
<keyword evidence="13" id="KW-1185">Reference proteome</keyword>
<sequence>MQNKVKRMVIDSDQEEDNIFESQKLQGENRVKSNQLIQQNDKFIANQNQNYGVKIQQYQQMNELNKQFKEKNFMEEEKIKMEYLQQQINDPINYYMKKEENQVEQKAEGLEDNQFDDDSDFDIEKILQEEESKKKNQEQDKKYRILENQSQQVYKSLMEEEQIQEELQDNNIIQDVERNNYEIHQDGENFLVQQDNLNQSQNLNDLDQQNNFQLSQYFQNENQDENVNEQDQNDQLDFKIIFNIQKQWQDREKEVGISLNSIYNYQNIGDLKKDILRSLRVPRKYFNDLKFTIQNILRDISSKQQQKRVQVFEQDTNHKEKKRGLKKVKQNNHILFTEQGEIIQQSSKKFELNKPNDQLYLGNKQINCCFCQESSNDPEFIKKLGPIYGPYNYKKKSYYTHLMCAIWTPQIYLDKDNRMKNVKAEISRCNSQMCNYCGDLGGGLGCKIDKCKYSYHYKCAIQSDSECKLDQKNFTLYCKNHQKQYLEEVVDSDENEENGKDQDCENDNQNQNLQNNNNLMLNIDEIYCEICNSLNDTPEQEAQLILCDICDKGYHIFCLNPPLQKVPEGDWYCPECFGD</sequence>
<dbReference type="PROSITE" id="PS51805">
    <property type="entry name" value="EPHD"/>
    <property type="match status" value="1"/>
</dbReference>
<dbReference type="PROSITE" id="PS50016">
    <property type="entry name" value="ZF_PHD_2"/>
    <property type="match status" value="1"/>
</dbReference>
<dbReference type="SMART" id="SM00184">
    <property type="entry name" value="RING"/>
    <property type="match status" value="2"/>
</dbReference>
<keyword evidence="8" id="KW-0539">Nucleus</keyword>
<keyword evidence="6" id="KW-0805">Transcription regulation</keyword>
<evidence type="ECO:0000256" key="7">
    <source>
        <dbReference type="ARBA" id="ARBA00023163"/>
    </source>
</evidence>
<evidence type="ECO:0000313" key="13">
    <source>
        <dbReference type="Proteomes" id="UP000054937"/>
    </source>
</evidence>
<keyword evidence="3" id="KW-0677">Repeat</keyword>
<dbReference type="EMBL" id="LDAU01000223">
    <property type="protein sequence ID" value="KRW98990.1"/>
    <property type="molecule type" value="Genomic_DNA"/>
</dbReference>
<keyword evidence="2" id="KW-0479">Metal-binding</keyword>
<evidence type="ECO:0000256" key="6">
    <source>
        <dbReference type="ARBA" id="ARBA00023015"/>
    </source>
</evidence>
<comment type="caution">
    <text evidence="12">The sequence shown here is derived from an EMBL/GenBank/DDBJ whole genome shotgun (WGS) entry which is preliminary data.</text>
</comment>
<dbReference type="Gene3D" id="3.30.40.10">
    <property type="entry name" value="Zinc/RING finger domain, C3HC4 (zinc finger)"/>
    <property type="match status" value="2"/>
</dbReference>
<feature type="domain" description="PHD-type" evidence="10">
    <location>
        <begin position="525"/>
        <end position="579"/>
    </location>
</feature>
<dbReference type="GO" id="GO:0005634">
    <property type="term" value="C:nucleus"/>
    <property type="evidence" value="ECO:0007669"/>
    <property type="project" value="UniProtKB-SubCell"/>
</dbReference>
<evidence type="ECO:0000259" key="11">
    <source>
        <dbReference type="PROSITE" id="PS51805"/>
    </source>
</evidence>
<organism evidence="12 13">
    <name type="scientific">Pseudocohnilembus persalinus</name>
    <name type="common">Ciliate</name>
    <dbReference type="NCBI Taxonomy" id="266149"/>
    <lineage>
        <taxon>Eukaryota</taxon>
        <taxon>Sar</taxon>
        <taxon>Alveolata</taxon>
        <taxon>Ciliophora</taxon>
        <taxon>Intramacronucleata</taxon>
        <taxon>Oligohymenophorea</taxon>
        <taxon>Scuticociliatia</taxon>
        <taxon>Philasterida</taxon>
        <taxon>Pseudocohnilembidae</taxon>
        <taxon>Pseudocohnilembus</taxon>
    </lineage>
</organism>
<dbReference type="InterPro" id="IPR019786">
    <property type="entry name" value="Zinc_finger_PHD-type_CS"/>
</dbReference>
<dbReference type="Pfam" id="PF13771">
    <property type="entry name" value="zf-HC5HC2H"/>
    <property type="match status" value="1"/>
</dbReference>
<evidence type="ECO:0000259" key="10">
    <source>
        <dbReference type="PROSITE" id="PS50016"/>
    </source>
</evidence>
<evidence type="ECO:0000256" key="2">
    <source>
        <dbReference type="ARBA" id="ARBA00022723"/>
    </source>
</evidence>
<proteinExistence type="predicted"/>
<dbReference type="InterPro" id="IPR013083">
    <property type="entry name" value="Znf_RING/FYVE/PHD"/>
</dbReference>
<dbReference type="PROSITE" id="PS01359">
    <property type="entry name" value="ZF_PHD_1"/>
    <property type="match status" value="1"/>
</dbReference>
<dbReference type="GO" id="GO:0008270">
    <property type="term" value="F:zinc ion binding"/>
    <property type="evidence" value="ECO:0007669"/>
    <property type="project" value="UniProtKB-KW"/>
</dbReference>
<dbReference type="Proteomes" id="UP000054937">
    <property type="component" value="Unassembled WGS sequence"/>
</dbReference>
<dbReference type="InterPro" id="IPR034732">
    <property type="entry name" value="EPHD"/>
</dbReference>
<dbReference type="InterPro" id="IPR019787">
    <property type="entry name" value="Znf_PHD-finger"/>
</dbReference>
<evidence type="ECO:0000256" key="8">
    <source>
        <dbReference type="ARBA" id="ARBA00023242"/>
    </source>
</evidence>
<dbReference type="PANTHER" id="PTHR45888">
    <property type="entry name" value="HL01030P-RELATED"/>
    <property type="match status" value="1"/>
</dbReference>
<dbReference type="AlphaFoldDB" id="A0A0V0Q9U3"/>
<keyword evidence="7" id="KW-0804">Transcription</keyword>
<dbReference type="InterPro" id="IPR011011">
    <property type="entry name" value="Znf_FYVE_PHD"/>
</dbReference>
<dbReference type="SUPFAM" id="SSF57903">
    <property type="entry name" value="FYVE/PHD zinc finger"/>
    <property type="match status" value="1"/>
</dbReference>
<evidence type="ECO:0000313" key="12">
    <source>
        <dbReference type="EMBL" id="KRW98990.1"/>
    </source>
</evidence>
<feature type="domain" description="PHD-type" evidence="11">
    <location>
        <begin position="365"/>
        <end position="482"/>
    </location>
</feature>
<dbReference type="PANTHER" id="PTHR45888:SF4">
    <property type="entry name" value="PHD FINGER PROTEIN 10"/>
    <property type="match status" value="1"/>
</dbReference>
<gene>
    <name evidence="12" type="ORF">PPERSA_11591</name>
</gene>
<accession>A0A0V0Q9U3</accession>
<dbReference type="SMART" id="SM00249">
    <property type="entry name" value="PHD"/>
    <property type="match status" value="2"/>
</dbReference>
<dbReference type="InterPro" id="IPR001841">
    <property type="entry name" value="Znf_RING"/>
</dbReference>
<keyword evidence="5" id="KW-0862">Zinc</keyword>